<feature type="domain" description="RNA-binding S4" evidence="9">
    <location>
        <begin position="357"/>
        <end position="424"/>
    </location>
</feature>
<keyword evidence="8" id="KW-0694">RNA-binding</keyword>
<evidence type="ECO:0000256" key="2">
    <source>
        <dbReference type="ARBA" id="ARBA00022741"/>
    </source>
</evidence>
<evidence type="ECO:0000313" key="11">
    <source>
        <dbReference type="Proteomes" id="UP000620262"/>
    </source>
</evidence>
<dbReference type="CDD" id="cd00165">
    <property type="entry name" value="S4"/>
    <property type="match status" value="1"/>
</dbReference>
<dbReference type="SUPFAM" id="SSF55174">
    <property type="entry name" value="Alpha-L RNA-binding motif"/>
    <property type="match status" value="1"/>
</dbReference>
<evidence type="ECO:0000256" key="6">
    <source>
        <dbReference type="ARBA" id="ARBA00048248"/>
    </source>
</evidence>
<keyword evidence="11" id="KW-1185">Reference proteome</keyword>
<dbReference type="CDD" id="cd00805">
    <property type="entry name" value="TyrRS_core"/>
    <property type="match status" value="1"/>
</dbReference>
<evidence type="ECO:0000256" key="1">
    <source>
        <dbReference type="ARBA" id="ARBA00022598"/>
    </source>
</evidence>
<proteinExistence type="inferred from homology"/>
<dbReference type="Gene3D" id="1.10.240.10">
    <property type="entry name" value="Tyrosyl-Transfer RNA Synthetase"/>
    <property type="match status" value="1"/>
</dbReference>
<feature type="binding site" evidence="7">
    <location>
        <position position="183"/>
    </location>
    <ligand>
        <name>L-tyrosine</name>
        <dbReference type="ChEBI" id="CHEBI:58315"/>
    </ligand>
</feature>
<evidence type="ECO:0000256" key="8">
    <source>
        <dbReference type="PROSITE-ProRule" id="PRU00182"/>
    </source>
</evidence>
<comment type="catalytic activity">
    <reaction evidence="6 7">
        <text>tRNA(Tyr) + L-tyrosine + ATP = L-tyrosyl-tRNA(Tyr) + AMP + diphosphate + H(+)</text>
        <dbReference type="Rhea" id="RHEA:10220"/>
        <dbReference type="Rhea" id="RHEA-COMP:9706"/>
        <dbReference type="Rhea" id="RHEA-COMP:9707"/>
        <dbReference type="ChEBI" id="CHEBI:15378"/>
        <dbReference type="ChEBI" id="CHEBI:30616"/>
        <dbReference type="ChEBI" id="CHEBI:33019"/>
        <dbReference type="ChEBI" id="CHEBI:58315"/>
        <dbReference type="ChEBI" id="CHEBI:78442"/>
        <dbReference type="ChEBI" id="CHEBI:78536"/>
        <dbReference type="ChEBI" id="CHEBI:456215"/>
        <dbReference type="EC" id="6.1.1.1"/>
    </reaction>
</comment>
<comment type="function">
    <text evidence="7">Catalyzes the attachment of tyrosine to tRNA(Tyr) in a two-step reaction: tyrosine is first activated by ATP to form Tyr-AMP and then transferred to the acceptor end of tRNA(Tyr).</text>
</comment>
<dbReference type="EC" id="6.1.1.1" evidence="7"/>
<feature type="binding site" evidence="7">
    <location>
        <position position="46"/>
    </location>
    <ligand>
        <name>L-tyrosine</name>
        <dbReference type="ChEBI" id="CHEBI:58315"/>
    </ligand>
</feature>
<evidence type="ECO:0000256" key="3">
    <source>
        <dbReference type="ARBA" id="ARBA00022840"/>
    </source>
</evidence>
<comment type="similarity">
    <text evidence="7">Belongs to the class-I aminoacyl-tRNA synthetase family. TyrS type 1 subfamily.</text>
</comment>
<protein>
    <recommendedName>
        <fullName evidence="7">Tyrosine--tRNA ligase</fullName>
        <ecNumber evidence="7">6.1.1.1</ecNumber>
    </recommendedName>
    <alternativeName>
        <fullName evidence="7">Tyrosyl-tRNA synthetase</fullName>
        <shortName evidence="7">TyrRS</shortName>
    </alternativeName>
</protein>
<dbReference type="InterPro" id="IPR014729">
    <property type="entry name" value="Rossmann-like_a/b/a_fold"/>
</dbReference>
<accession>A0ABR9J1Y9</accession>
<sequence>MTINFQPPTKLRSEFLRVLAERGFIQQCTDLEALDNRLGTGIATAYNGFDLTADSLHVGHLIPIMMLRWFQKTGNRPIALMGGATTRLGDPSFRDTSRPLLSEEQIAGNLAGIKRIFERFLTFGDGPTDALIVNNADWLGSLRYLDFLRDVGPHFSVNRMLTSESVRQRLEREQSLSLLEFNYMVMQGYDFHVLAGMHGCLLQLGGSDQWGNILSGVEFGRRAGGRTLFGLTAPLLTTASGAKMGKSASGAVWLNADRLSPYEFWQFWRNTEDADVGRFLRFFTELPLDEIARLEALQGAEINVAKKVLADAVTALCHGADAATEAAETSRRMFEEGETAAGLPTIAVDDNVLRNGLLLPDALVMAGLAKSKSEARRLILGGGVRINSRNAGDEALQLGPADAEDGVIRLSVGRKKHVLLRPER</sequence>
<dbReference type="PRINTS" id="PR01040">
    <property type="entry name" value="TRNASYNTHTYR"/>
</dbReference>
<feature type="short sequence motif" description="'KMSKS' region" evidence="7">
    <location>
        <begin position="243"/>
        <end position="247"/>
    </location>
</feature>
<dbReference type="SMART" id="SM00363">
    <property type="entry name" value="S4"/>
    <property type="match status" value="1"/>
</dbReference>
<dbReference type="RefSeq" id="WP_192733049.1">
    <property type="nucleotide sequence ID" value="NZ_BAAAVL010000008.1"/>
</dbReference>
<evidence type="ECO:0000313" key="10">
    <source>
        <dbReference type="EMBL" id="MBE1509462.1"/>
    </source>
</evidence>
<dbReference type="EMBL" id="JADBEC010000003">
    <property type="protein sequence ID" value="MBE1509462.1"/>
    <property type="molecule type" value="Genomic_DNA"/>
</dbReference>
<dbReference type="Pfam" id="PF01479">
    <property type="entry name" value="S4"/>
    <property type="match status" value="1"/>
</dbReference>
<dbReference type="InterPro" id="IPR036986">
    <property type="entry name" value="S4_RNA-bd_sf"/>
</dbReference>
<comment type="subcellular location">
    <subcellularLocation>
        <location evidence="7">Cytoplasm</location>
    </subcellularLocation>
</comment>
<dbReference type="Proteomes" id="UP000620262">
    <property type="component" value="Unassembled WGS sequence"/>
</dbReference>
<dbReference type="PANTHER" id="PTHR11766">
    <property type="entry name" value="TYROSYL-TRNA SYNTHETASE"/>
    <property type="match status" value="1"/>
</dbReference>
<dbReference type="InterPro" id="IPR002305">
    <property type="entry name" value="aa-tRNA-synth_Ic"/>
</dbReference>
<evidence type="ECO:0000256" key="5">
    <source>
        <dbReference type="ARBA" id="ARBA00023146"/>
    </source>
</evidence>
<feature type="binding site" evidence="7">
    <location>
        <position position="246"/>
    </location>
    <ligand>
        <name>ATP</name>
        <dbReference type="ChEBI" id="CHEBI:30616"/>
    </ligand>
</feature>
<organism evidence="10 11">
    <name type="scientific">Rhizobium viscosum</name>
    <name type="common">Arthrobacter viscosus</name>
    <dbReference type="NCBI Taxonomy" id="1673"/>
    <lineage>
        <taxon>Bacteria</taxon>
        <taxon>Pseudomonadati</taxon>
        <taxon>Pseudomonadota</taxon>
        <taxon>Alphaproteobacteria</taxon>
        <taxon>Hyphomicrobiales</taxon>
        <taxon>Rhizobiaceae</taxon>
        <taxon>Rhizobium/Agrobacterium group</taxon>
        <taxon>Rhizobium</taxon>
    </lineage>
</organism>
<keyword evidence="2 7" id="KW-0547">Nucleotide-binding</keyword>
<evidence type="ECO:0000256" key="4">
    <source>
        <dbReference type="ARBA" id="ARBA00022917"/>
    </source>
</evidence>
<comment type="subunit">
    <text evidence="7">Homodimer.</text>
</comment>
<gene>
    <name evidence="7" type="primary">tyrS</name>
    <name evidence="10" type="ORF">H4W29_006709</name>
</gene>
<dbReference type="InterPro" id="IPR024107">
    <property type="entry name" value="Tyr-tRNA-ligase_bac_1"/>
</dbReference>
<comment type="caution">
    <text evidence="7">Lacks conserved residue(s) required for the propagation of feature annotation.</text>
</comment>
<dbReference type="HAMAP" id="MF_02006">
    <property type="entry name" value="Tyr_tRNA_synth_type1"/>
    <property type="match status" value="1"/>
</dbReference>
<keyword evidence="1 7" id="KW-0436">Ligase</keyword>
<dbReference type="PROSITE" id="PS50889">
    <property type="entry name" value="S4"/>
    <property type="match status" value="1"/>
</dbReference>
<evidence type="ECO:0000256" key="7">
    <source>
        <dbReference type="HAMAP-Rule" id="MF_02006"/>
    </source>
</evidence>
<keyword evidence="4 7" id="KW-0648">Protein biosynthesis</keyword>
<evidence type="ECO:0000259" key="9">
    <source>
        <dbReference type="SMART" id="SM00363"/>
    </source>
</evidence>
<dbReference type="InterPro" id="IPR002307">
    <property type="entry name" value="Tyr-tRNA-ligase"/>
</dbReference>
<comment type="caution">
    <text evidence="10">The sequence shown here is derived from an EMBL/GenBank/DDBJ whole genome shotgun (WGS) entry which is preliminary data.</text>
</comment>
<dbReference type="NCBIfam" id="TIGR00234">
    <property type="entry name" value="tyrS"/>
    <property type="match status" value="1"/>
</dbReference>
<keyword evidence="7" id="KW-0963">Cytoplasm</keyword>
<keyword evidence="3 7" id="KW-0067">ATP-binding</keyword>
<dbReference type="Gene3D" id="3.40.50.620">
    <property type="entry name" value="HUPs"/>
    <property type="match status" value="1"/>
</dbReference>
<dbReference type="Gene3D" id="3.10.290.10">
    <property type="entry name" value="RNA-binding S4 domain"/>
    <property type="match status" value="1"/>
</dbReference>
<keyword evidence="5 7" id="KW-0030">Aminoacyl-tRNA synthetase</keyword>
<dbReference type="PANTHER" id="PTHR11766:SF0">
    <property type="entry name" value="TYROSINE--TRNA LIGASE, MITOCHONDRIAL"/>
    <property type="match status" value="1"/>
</dbReference>
<feature type="binding site" evidence="7">
    <location>
        <position position="187"/>
    </location>
    <ligand>
        <name>L-tyrosine</name>
        <dbReference type="ChEBI" id="CHEBI:58315"/>
    </ligand>
</feature>
<dbReference type="Pfam" id="PF00579">
    <property type="entry name" value="tRNA-synt_1b"/>
    <property type="match status" value="1"/>
</dbReference>
<dbReference type="InterPro" id="IPR002942">
    <property type="entry name" value="S4_RNA-bd"/>
</dbReference>
<dbReference type="GO" id="GO:0004831">
    <property type="term" value="F:tyrosine-tRNA ligase activity"/>
    <property type="evidence" value="ECO:0007669"/>
    <property type="project" value="UniProtKB-EC"/>
</dbReference>
<name>A0ABR9J1Y9_RHIVS</name>
<dbReference type="InterPro" id="IPR024088">
    <property type="entry name" value="Tyr-tRNA-ligase_bac-type"/>
</dbReference>
<dbReference type="SUPFAM" id="SSF52374">
    <property type="entry name" value="Nucleotidylyl transferase"/>
    <property type="match status" value="1"/>
</dbReference>
<reference evidence="10 11" key="1">
    <citation type="submission" date="2020-10" db="EMBL/GenBank/DDBJ databases">
        <title>Sequencing the genomes of 1000 actinobacteria strains.</title>
        <authorList>
            <person name="Klenk H.-P."/>
        </authorList>
    </citation>
    <scope>NUCLEOTIDE SEQUENCE [LARGE SCALE GENOMIC DNA]</scope>
    <source>
        <strain evidence="10 11">DSM 7307</strain>
    </source>
</reference>